<feature type="region of interest" description="Disordered" evidence="1">
    <location>
        <begin position="195"/>
        <end position="218"/>
    </location>
</feature>
<dbReference type="InterPro" id="IPR020401">
    <property type="entry name" value="mRNA_transport_factor_GFD1"/>
</dbReference>
<dbReference type="Pfam" id="PF17331">
    <property type="entry name" value="GFD1"/>
    <property type="match status" value="1"/>
</dbReference>
<evidence type="ECO:0000313" key="3">
    <source>
        <dbReference type="Proteomes" id="UP000006790"/>
    </source>
</evidence>
<evidence type="ECO:0000256" key="1">
    <source>
        <dbReference type="SAM" id="MobiDB-lite"/>
    </source>
</evidence>
<sequence>MPLDSKWATAAETSPQSETRGRKASLSNKKYGQRNGGANPMKWSSARSGQNDEPAHIRSTTGKLKSRGTEVPASSGSANSVTSDLELSESRPSTGGSDLNPRNRIFDRHVSSDTAGAGRSGTSEENDGIQEQKPNPLAVVLGLAAPSSTPKERTKRRHNHKPATRHVSRTHVSEAASTNRLHASNALAARLGFNADAKDQSDVSGHDKDERPSKGSPLRTNVLKKKIEEQKRMLEEKKHKALQKQILDEFLCDECPLEWDESELVGQLDRLQFKPGSNNIK</sequence>
<proteinExistence type="predicted"/>
<dbReference type="Proteomes" id="UP000006790">
    <property type="component" value="Chromosome 2"/>
</dbReference>
<accession>G8JNW6</accession>
<dbReference type="InParanoid" id="G8JNW6"/>
<evidence type="ECO:0000313" key="2">
    <source>
        <dbReference type="EMBL" id="AET38391.1"/>
    </source>
</evidence>
<reference evidence="3" key="1">
    <citation type="journal article" date="2012" name="G3 (Bethesda)">
        <title>Pichia sorbitophila, an interspecies yeast hybrid reveals early steps of genome resolution following polyploidization.</title>
        <authorList>
            <person name="Leh Louis V."/>
            <person name="Despons L."/>
            <person name="Friedrich A."/>
            <person name="Martin T."/>
            <person name="Durrens P."/>
            <person name="Casaregola S."/>
            <person name="Neuveglise C."/>
            <person name="Fairhead C."/>
            <person name="Marck C."/>
            <person name="Cruz J.A."/>
            <person name="Straub M.L."/>
            <person name="Kugler V."/>
            <person name="Sacerdot C."/>
            <person name="Uzunov Z."/>
            <person name="Thierry A."/>
            <person name="Weiss S."/>
            <person name="Bleykasten C."/>
            <person name="De Montigny J."/>
            <person name="Jacques N."/>
            <person name="Jung P."/>
            <person name="Lemaire M."/>
            <person name="Mallet S."/>
            <person name="Morel G."/>
            <person name="Richard G.F."/>
            <person name="Sarkar A."/>
            <person name="Savel G."/>
            <person name="Schacherer J."/>
            <person name="Seret M.L."/>
            <person name="Talla E."/>
            <person name="Samson G."/>
            <person name="Jubin C."/>
            <person name="Poulain J."/>
            <person name="Vacherie B."/>
            <person name="Barbe V."/>
            <person name="Pelletier E."/>
            <person name="Sherman D.J."/>
            <person name="Westhof E."/>
            <person name="Weissenbach J."/>
            <person name="Baret P.V."/>
            <person name="Wincker P."/>
            <person name="Gaillardin C."/>
            <person name="Dujon B."/>
            <person name="Souciet J.L."/>
        </authorList>
    </citation>
    <scope>NUCLEOTIDE SEQUENCE [LARGE SCALE GENOMIC DNA]</scope>
    <source>
        <strain evidence="3">CBS 270.75 / DBVPG 7215 / KCTC 17166 / NRRL Y-17582</strain>
    </source>
</reference>
<feature type="compositionally biased region" description="Basic and acidic residues" evidence="1">
    <location>
        <begin position="196"/>
        <end position="213"/>
    </location>
</feature>
<dbReference type="KEGG" id="erc:Ecym_2681"/>
<dbReference type="HOGENOM" id="CLU_1229678_0_0_1"/>
<keyword evidence="3" id="KW-1185">Reference proteome</keyword>
<protein>
    <submittedName>
        <fullName evidence="2">Uncharacterized protein</fullName>
    </submittedName>
</protein>
<feature type="compositionally biased region" description="Basic residues" evidence="1">
    <location>
        <begin position="153"/>
        <end position="169"/>
    </location>
</feature>
<dbReference type="OrthoDB" id="4036638at2759"/>
<dbReference type="OMA" id="PLEWDEN"/>
<dbReference type="GeneID" id="11468435"/>
<dbReference type="EMBL" id="CP002498">
    <property type="protein sequence ID" value="AET38391.1"/>
    <property type="molecule type" value="Genomic_DNA"/>
</dbReference>
<feature type="region of interest" description="Disordered" evidence="1">
    <location>
        <begin position="1"/>
        <end position="178"/>
    </location>
</feature>
<organism evidence="2 3">
    <name type="scientific">Eremothecium cymbalariae (strain CBS 270.75 / DBVPG 7215 / KCTC 17166 / NRRL Y-17582)</name>
    <name type="common">Yeast</name>
    <dbReference type="NCBI Taxonomy" id="931890"/>
    <lineage>
        <taxon>Eukaryota</taxon>
        <taxon>Fungi</taxon>
        <taxon>Dikarya</taxon>
        <taxon>Ascomycota</taxon>
        <taxon>Saccharomycotina</taxon>
        <taxon>Saccharomycetes</taxon>
        <taxon>Saccharomycetales</taxon>
        <taxon>Saccharomycetaceae</taxon>
        <taxon>Eremothecium</taxon>
    </lineage>
</organism>
<dbReference type="RefSeq" id="XP_003645208.1">
    <property type="nucleotide sequence ID" value="XM_003645160.1"/>
</dbReference>
<gene>
    <name evidence="2" type="ordered locus">Ecym_2681</name>
</gene>
<feature type="compositionally biased region" description="Polar residues" evidence="1">
    <location>
        <begin position="72"/>
        <end position="97"/>
    </location>
</feature>
<name>G8JNW6_ERECY</name>
<dbReference type="AlphaFoldDB" id="G8JNW6"/>